<reference evidence="3 4" key="1">
    <citation type="journal article" date="2022" name="bioRxiv">
        <title>Genomics of Preaxostyla Flagellates Illuminates Evolutionary Transitions and the Path Towards Mitochondrial Loss.</title>
        <authorList>
            <person name="Novak L.V.F."/>
            <person name="Treitli S.C."/>
            <person name="Pyrih J."/>
            <person name="Halakuc P."/>
            <person name="Pipaliya S.V."/>
            <person name="Vacek V."/>
            <person name="Brzon O."/>
            <person name="Soukal P."/>
            <person name="Eme L."/>
            <person name="Dacks J.B."/>
            <person name="Karnkowska A."/>
            <person name="Elias M."/>
            <person name="Hampl V."/>
        </authorList>
    </citation>
    <scope>NUCLEOTIDE SEQUENCE [LARGE SCALE GENOMIC DNA]</scope>
    <source>
        <strain evidence="3">NAU3</strain>
        <tissue evidence="3">Gut</tissue>
    </source>
</reference>
<feature type="region of interest" description="Disordered" evidence="2">
    <location>
        <begin position="167"/>
        <end position="189"/>
    </location>
</feature>
<keyword evidence="1" id="KW-0175">Coiled coil</keyword>
<name>A0ABQ9X907_9EUKA</name>
<gene>
    <name evidence="3" type="ORF">BLNAU_17684</name>
</gene>
<proteinExistence type="predicted"/>
<dbReference type="Proteomes" id="UP001281761">
    <property type="component" value="Unassembled WGS sequence"/>
</dbReference>
<evidence type="ECO:0000313" key="3">
    <source>
        <dbReference type="EMBL" id="KAK2947364.1"/>
    </source>
</evidence>
<organism evidence="3 4">
    <name type="scientific">Blattamonas nauphoetae</name>
    <dbReference type="NCBI Taxonomy" id="2049346"/>
    <lineage>
        <taxon>Eukaryota</taxon>
        <taxon>Metamonada</taxon>
        <taxon>Preaxostyla</taxon>
        <taxon>Oxymonadida</taxon>
        <taxon>Blattamonas</taxon>
    </lineage>
</organism>
<dbReference type="EMBL" id="JARBJD010000203">
    <property type="protein sequence ID" value="KAK2947364.1"/>
    <property type="molecule type" value="Genomic_DNA"/>
</dbReference>
<evidence type="ECO:0000313" key="4">
    <source>
        <dbReference type="Proteomes" id="UP001281761"/>
    </source>
</evidence>
<comment type="caution">
    <text evidence="3">The sequence shown here is derived from an EMBL/GenBank/DDBJ whole genome shotgun (WGS) entry which is preliminary data.</text>
</comment>
<evidence type="ECO:0000256" key="2">
    <source>
        <dbReference type="SAM" id="MobiDB-lite"/>
    </source>
</evidence>
<keyword evidence="4" id="KW-1185">Reference proteome</keyword>
<protein>
    <submittedName>
        <fullName evidence="3">Uncharacterized protein</fullName>
    </submittedName>
</protein>
<feature type="coiled-coil region" evidence="1">
    <location>
        <begin position="26"/>
        <end position="53"/>
    </location>
</feature>
<evidence type="ECO:0000256" key="1">
    <source>
        <dbReference type="SAM" id="Coils"/>
    </source>
</evidence>
<sequence>MSLVTKRTAKKATAEETKALTEHEAIQGLEQQKNHLEASIAKQQRKLEMLGQEILAKTKEQQMLQRTVDDDTNKLIALTGQIIERKGLLTTSAQSHAQTGATQAATAEMNKVDLNKVEDTMERRPDLNDRMTGQFESDMMDDDDALAELEELNYLELQYQLGQQEPHLNNTAPVQHHAPPQAQAKRSEIAELARKF</sequence>
<accession>A0ABQ9X907</accession>